<reference evidence="1" key="1">
    <citation type="submission" date="2020-05" db="EMBL/GenBank/DDBJ databases">
        <title>Large-scale comparative analyses of tick genomes elucidate their genetic diversity and vector capacities.</title>
        <authorList>
            <person name="Jia N."/>
            <person name="Wang J."/>
            <person name="Shi W."/>
            <person name="Du L."/>
            <person name="Sun Y."/>
            <person name="Zhan W."/>
            <person name="Jiang J."/>
            <person name="Wang Q."/>
            <person name="Zhang B."/>
            <person name="Ji P."/>
            <person name="Sakyi L.B."/>
            <person name="Cui X."/>
            <person name="Yuan T."/>
            <person name="Jiang B."/>
            <person name="Yang W."/>
            <person name="Lam T.T.-Y."/>
            <person name="Chang Q."/>
            <person name="Ding S."/>
            <person name="Wang X."/>
            <person name="Zhu J."/>
            <person name="Ruan X."/>
            <person name="Zhao L."/>
            <person name="Wei J."/>
            <person name="Que T."/>
            <person name="Du C."/>
            <person name="Cheng J."/>
            <person name="Dai P."/>
            <person name="Han X."/>
            <person name="Huang E."/>
            <person name="Gao Y."/>
            <person name="Liu J."/>
            <person name="Shao H."/>
            <person name="Ye R."/>
            <person name="Li L."/>
            <person name="Wei W."/>
            <person name="Wang X."/>
            <person name="Wang C."/>
            <person name="Yang T."/>
            <person name="Huo Q."/>
            <person name="Li W."/>
            <person name="Guo W."/>
            <person name="Chen H."/>
            <person name="Zhou L."/>
            <person name="Ni X."/>
            <person name="Tian J."/>
            <person name="Zhou Y."/>
            <person name="Sheng Y."/>
            <person name="Liu T."/>
            <person name="Pan Y."/>
            <person name="Xia L."/>
            <person name="Li J."/>
            <person name="Zhao F."/>
            <person name="Cao W."/>
        </authorList>
    </citation>
    <scope>NUCLEOTIDE SEQUENCE</scope>
    <source>
        <strain evidence="1">Hyas-2018</strain>
    </source>
</reference>
<keyword evidence="2" id="KW-1185">Reference proteome</keyword>
<evidence type="ECO:0000313" key="2">
    <source>
        <dbReference type="Proteomes" id="UP000821845"/>
    </source>
</evidence>
<sequence>MVPVGTRYQQRDVHRFRARNTTNACQCEGHSTAKGLEKGHSVRIGSKYQARVPLTVPSGLPPADSTPDKAVQVWSPSSAISDSALDRYTSFAAEKYGYNEEQALGLLQWHGHDLAKAFAELGNFVPVADEWTAEDDARFANALIVHSKNFRVIQSMFPKKTIPNLVNHYYLRKRTRTHTSLLQYRVQRPTSAPRGRLLSENGKAQCGRTAVRKRSFRCCGLLEYVGASEKIDGVQREPEKINTTVKKDRYRQRYFSLKREDLEQLTSGWQCDFDTTMQAMDREIASMRKQVQKNKQDLSRLKHLYFRSAGVALPSRYSGRV</sequence>
<organism evidence="1 2">
    <name type="scientific">Hyalomma asiaticum</name>
    <name type="common">Tick</name>
    <dbReference type="NCBI Taxonomy" id="266040"/>
    <lineage>
        <taxon>Eukaryota</taxon>
        <taxon>Metazoa</taxon>
        <taxon>Ecdysozoa</taxon>
        <taxon>Arthropoda</taxon>
        <taxon>Chelicerata</taxon>
        <taxon>Arachnida</taxon>
        <taxon>Acari</taxon>
        <taxon>Parasitiformes</taxon>
        <taxon>Ixodida</taxon>
        <taxon>Ixodoidea</taxon>
        <taxon>Ixodidae</taxon>
        <taxon>Hyalomminae</taxon>
        <taxon>Hyalomma</taxon>
    </lineage>
</organism>
<comment type="caution">
    <text evidence="1">The sequence shown here is derived from an EMBL/GenBank/DDBJ whole genome shotgun (WGS) entry which is preliminary data.</text>
</comment>
<protein>
    <submittedName>
        <fullName evidence="1">Uncharacterized protein</fullName>
    </submittedName>
</protein>
<evidence type="ECO:0000313" key="1">
    <source>
        <dbReference type="EMBL" id="KAH6932041.1"/>
    </source>
</evidence>
<accession>A0ACB7SAR4</accession>
<name>A0ACB7SAR4_HYAAI</name>
<proteinExistence type="predicted"/>
<dbReference type="EMBL" id="CM023484">
    <property type="protein sequence ID" value="KAH6932041.1"/>
    <property type="molecule type" value="Genomic_DNA"/>
</dbReference>
<dbReference type="Proteomes" id="UP000821845">
    <property type="component" value="Chromosome 4"/>
</dbReference>
<gene>
    <name evidence="1" type="ORF">HPB50_002593</name>
</gene>